<dbReference type="OrthoDB" id="1704934at2"/>
<reference evidence="3" key="1">
    <citation type="submission" date="2014-11" db="EMBL/GenBank/DDBJ databases">
        <authorList>
            <person name="Wibberg D."/>
        </authorList>
    </citation>
    <scope>NUCLEOTIDE SEQUENCE [LARGE SCALE GENOMIC DNA]</scope>
    <source>
        <strain evidence="3">L3</strain>
    </source>
</reference>
<evidence type="ECO:0000313" key="2">
    <source>
        <dbReference type="EMBL" id="CEP77798.1"/>
    </source>
</evidence>
<dbReference type="SUPFAM" id="SSF53474">
    <property type="entry name" value="alpha/beta-Hydrolases"/>
    <property type="match status" value="1"/>
</dbReference>
<dbReference type="RefSeq" id="WP_045087360.1">
    <property type="nucleotide sequence ID" value="NZ_LN824141.1"/>
</dbReference>
<dbReference type="KEGG" id="dtn:DTL3_0475"/>
<feature type="domain" description="Dienelactone hydrolase" evidence="1">
    <location>
        <begin position="51"/>
        <end position="168"/>
    </location>
</feature>
<name>A0A0C7NWR9_DEFTU</name>
<dbReference type="Proteomes" id="UP000032809">
    <property type="component" value="Chromosome I"/>
</dbReference>
<accession>A0A0C7NWR9</accession>
<dbReference type="HOGENOM" id="CLU_071528_0_0_0"/>
<dbReference type="GO" id="GO:0016787">
    <property type="term" value="F:hydrolase activity"/>
    <property type="evidence" value="ECO:0007669"/>
    <property type="project" value="InterPro"/>
</dbReference>
<dbReference type="Gene3D" id="3.40.50.1820">
    <property type="entry name" value="alpha/beta hydrolase"/>
    <property type="match status" value="1"/>
</dbReference>
<dbReference type="InterPro" id="IPR002925">
    <property type="entry name" value="Dienelactn_hydro"/>
</dbReference>
<evidence type="ECO:0000313" key="3">
    <source>
        <dbReference type="Proteomes" id="UP000032809"/>
    </source>
</evidence>
<keyword evidence="3" id="KW-1185">Reference proteome</keyword>
<organism evidence="2 3">
    <name type="scientific">Defluviitoga tunisiensis</name>
    <dbReference type="NCBI Taxonomy" id="1006576"/>
    <lineage>
        <taxon>Bacteria</taxon>
        <taxon>Thermotogati</taxon>
        <taxon>Thermotogota</taxon>
        <taxon>Thermotogae</taxon>
        <taxon>Petrotogales</taxon>
        <taxon>Petrotogaceae</taxon>
        <taxon>Defluviitoga</taxon>
    </lineage>
</organism>
<dbReference type="AlphaFoldDB" id="A0A0C7NWR9"/>
<dbReference type="InterPro" id="IPR029058">
    <property type="entry name" value="AB_hydrolase_fold"/>
</dbReference>
<dbReference type="EMBL" id="LN824141">
    <property type="protein sequence ID" value="CEP77798.1"/>
    <property type="molecule type" value="Genomic_DNA"/>
</dbReference>
<proteinExistence type="predicted"/>
<dbReference type="STRING" id="1006576.DTL3_0475"/>
<dbReference type="Pfam" id="PF01738">
    <property type="entry name" value="DLH"/>
    <property type="match status" value="1"/>
</dbReference>
<evidence type="ECO:0000259" key="1">
    <source>
        <dbReference type="Pfam" id="PF01738"/>
    </source>
</evidence>
<protein>
    <recommendedName>
        <fullName evidence="1">Dienelactone hydrolase domain-containing protein</fullName>
    </recommendedName>
</protein>
<sequence length="334" mass="38492">MIDFTYDKYNNNNIDFVQGYINKGKNYRESIIKYPSLYTHAKKGTELNEIYLFEPKKKAVGLVIILHGLGTKNISYILKMGRYFSNFGVRALVPILPDNYTRTSNGSMSGKKYFSDSVGSILNTWEHAVVDILSLIDFLKMNNLWHENNCMIGYCLGGMVSVIVNSINTSIKHNFIIASGGNIADLLWNSPILQYARRDFLNNKDDPYLLNDKDYLIKIFQDTLKHPDNFKSVGDILKSEIHPLLKVDPALYAKFLPREKVTFLEAAFDFALPKSSRKILWENLGKPKRIVLPIDHITWLAFHRLISNIILNEMKFEGVGYQFLNLRYIAKFQK</sequence>
<gene>
    <name evidence="2" type="ORF">DTL3_0475</name>
</gene>